<name>A0AC34RQ22_9BILA</name>
<sequence length="160" mass="18105">MDDSPSVDLSLFGTVEVVEAQTSPPTSPGEHIQVGDDDDDEDRYRGKPRPIPIWLIVFVVAGLALCVAGFITFGACFIWHYVRSSKREAIRAAKKNQKSEIGKELKQKKEQAEEKIQDEVFEQSSINIREAKAKAEEKDKKTGDLKEEMQQELNRDKKLN</sequence>
<dbReference type="WBParaSite" id="JU765_v2.g9077.t1">
    <property type="protein sequence ID" value="JU765_v2.g9077.t1"/>
    <property type="gene ID" value="JU765_v2.g9077"/>
</dbReference>
<organism evidence="1 2">
    <name type="scientific">Panagrolaimus sp. JU765</name>
    <dbReference type="NCBI Taxonomy" id="591449"/>
    <lineage>
        <taxon>Eukaryota</taxon>
        <taxon>Metazoa</taxon>
        <taxon>Ecdysozoa</taxon>
        <taxon>Nematoda</taxon>
        <taxon>Chromadorea</taxon>
        <taxon>Rhabditida</taxon>
        <taxon>Tylenchina</taxon>
        <taxon>Panagrolaimomorpha</taxon>
        <taxon>Panagrolaimoidea</taxon>
        <taxon>Panagrolaimidae</taxon>
        <taxon>Panagrolaimus</taxon>
    </lineage>
</organism>
<proteinExistence type="predicted"/>
<accession>A0AC34RQ22</accession>
<protein>
    <submittedName>
        <fullName evidence="2">Uncharacterized protein</fullName>
    </submittedName>
</protein>
<reference evidence="2" key="1">
    <citation type="submission" date="2022-11" db="UniProtKB">
        <authorList>
            <consortium name="WormBaseParasite"/>
        </authorList>
    </citation>
    <scope>IDENTIFICATION</scope>
</reference>
<evidence type="ECO:0000313" key="2">
    <source>
        <dbReference type="WBParaSite" id="JU765_v2.g9077.t1"/>
    </source>
</evidence>
<evidence type="ECO:0000313" key="1">
    <source>
        <dbReference type="Proteomes" id="UP000887576"/>
    </source>
</evidence>
<dbReference type="Proteomes" id="UP000887576">
    <property type="component" value="Unplaced"/>
</dbReference>